<reference evidence="7 8" key="1">
    <citation type="journal article" date="2018" name="Plant J.">
        <title>Genome sequences of Chlorella sorokiniana UTEX 1602 and Micractinium conductrix SAG 241.80: implications to maltose excretion by a green alga.</title>
        <authorList>
            <person name="Arriola M.B."/>
            <person name="Velmurugan N."/>
            <person name="Zhang Y."/>
            <person name="Plunkett M.H."/>
            <person name="Hondzo H."/>
            <person name="Barney B.M."/>
        </authorList>
    </citation>
    <scope>NUCLEOTIDE SEQUENCE [LARGE SCALE GENOMIC DNA]</scope>
    <source>
        <strain evidence="7 8">SAG 241.80</strain>
    </source>
</reference>
<comment type="subcellular location">
    <subcellularLocation>
        <location evidence="1">Membrane</location>
        <topology evidence="1">Multi-pass membrane protein</topology>
    </subcellularLocation>
</comment>
<gene>
    <name evidence="7" type="primary">g808</name>
    <name evidence="7" type="ORF">C2E20_0808</name>
</gene>
<dbReference type="AlphaFoldDB" id="A0A2P6VQC9"/>
<evidence type="ECO:0000256" key="4">
    <source>
        <dbReference type="ARBA" id="ARBA00022989"/>
    </source>
</evidence>
<comment type="caution">
    <text evidence="7">The sequence shown here is derived from an EMBL/GenBank/DDBJ whole genome shotgun (WGS) entry which is preliminary data.</text>
</comment>
<protein>
    <submittedName>
        <fullName evidence="7">Translocator -like</fullName>
    </submittedName>
</protein>
<dbReference type="GO" id="GO:0033013">
    <property type="term" value="P:tetrapyrrole metabolic process"/>
    <property type="evidence" value="ECO:0007669"/>
    <property type="project" value="UniProtKB-ARBA"/>
</dbReference>
<dbReference type="FunFam" id="1.20.1260.100:FF:000001">
    <property type="entry name" value="translocator protein 2"/>
    <property type="match status" value="1"/>
</dbReference>
<keyword evidence="5 6" id="KW-0472">Membrane</keyword>
<dbReference type="CDD" id="cd15904">
    <property type="entry name" value="TSPO_MBR"/>
    <property type="match status" value="1"/>
</dbReference>
<dbReference type="STRING" id="554055.A0A2P6VQC9"/>
<proteinExistence type="inferred from homology"/>
<feature type="transmembrane region" description="Helical" evidence="6">
    <location>
        <begin position="130"/>
        <end position="149"/>
    </location>
</feature>
<sequence length="163" mass="17415">MGNALSLAASVAVPLFGGMAIGISIGPEIKKWYPTLKKPSWQPPNWIFGPVWTVLYAAMGVAAHRVWQAGGGPLPLGLYAAQLALNFAWSPLFFKTHNLKAATIDITALVGVLGATIYEFSKVDTLAAQLLIPYLGWVSFATALTINIWQNNPEAPKPADKAA</sequence>
<dbReference type="Proteomes" id="UP000239649">
    <property type="component" value="Unassembled WGS sequence"/>
</dbReference>
<evidence type="ECO:0000256" key="3">
    <source>
        <dbReference type="ARBA" id="ARBA00022692"/>
    </source>
</evidence>
<keyword evidence="8" id="KW-1185">Reference proteome</keyword>
<dbReference type="PANTHER" id="PTHR10057:SF0">
    <property type="entry name" value="TRANSLOCATOR PROTEIN"/>
    <property type="match status" value="1"/>
</dbReference>
<accession>A0A2P6VQC9</accession>
<dbReference type="OrthoDB" id="8841220at2759"/>
<feature type="transmembrane region" description="Helical" evidence="6">
    <location>
        <begin position="100"/>
        <end position="118"/>
    </location>
</feature>
<dbReference type="Pfam" id="PF03073">
    <property type="entry name" value="TspO_MBR"/>
    <property type="match status" value="1"/>
</dbReference>
<dbReference type="PANTHER" id="PTHR10057">
    <property type="entry name" value="PERIPHERAL-TYPE BENZODIAZEPINE RECEPTOR"/>
    <property type="match status" value="1"/>
</dbReference>
<organism evidence="7 8">
    <name type="scientific">Micractinium conductrix</name>
    <dbReference type="NCBI Taxonomy" id="554055"/>
    <lineage>
        <taxon>Eukaryota</taxon>
        <taxon>Viridiplantae</taxon>
        <taxon>Chlorophyta</taxon>
        <taxon>core chlorophytes</taxon>
        <taxon>Trebouxiophyceae</taxon>
        <taxon>Chlorellales</taxon>
        <taxon>Chlorellaceae</taxon>
        <taxon>Chlorella clade</taxon>
        <taxon>Micractinium</taxon>
    </lineage>
</organism>
<name>A0A2P6VQC9_9CHLO</name>
<dbReference type="GO" id="GO:0016020">
    <property type="term" value="C:membrane"/>
    <property type="evidence" value="ECO:0007669"/>
    <property type="project" value="UniProtKB-SubCell"/>
</dbReference>
<dbReference type="InterPro" id="IPR004307">
    <property type="entry name" value="TspO_MBR"/>
</dbReference>
<keyword evidence="4 6" id="KW-1133">Transmembrane helix</keyword>
<evidence type="ECO:0000256" key="2">
    <source>
        <dbReference type="ARBA" id="ARBA00007524"/>
    </source>
</evidence>
<evidence type="ECO:0000256" key="5">
    <source>
        <dbReference type="ARBA" id="ARBA00023136"/>
    </source>
</evidence>
<dbReference type="EMBL" id="LHPF02000001">
    <property type="protein sequence ID" value="PSC76292.1"/>
    <property type="molecule type" value="Genomic_DNA"/>
</dbReference>
<evidence type="ECO:0000313" key="7">
    <source>
        <dbReference type="EMBL" id="PSC76292.1"/>
    </source>
</evidence>
<evidence type="ECO:0000256" key="6">
    <source>
        <dbReference type="SAM" id="Phobius"/>
    </source>
</evidence>
<dbReference type="Gene3D" id="1.20.1260.100">
    <property type="entry name" value="TspO/MBR protein"/>
    <property type="match status" value="1"/>
</dbReference>
<evidence type="ECO:0000313" key="8">
    <source>
        <dbReference type="Proteomes" id="UP000239649"/>
    </source>
</evidence>
<dbReference type="PIRSF" id="PIRSF005859">
    <property type="entry name" value="PBR"/>
    <property type="match status" value="1"/>
</dbReference>
<comment type="similarity">
    <text evidence="2">Belongs to the TspO/BZRP family.</text>
</comment>
<dbReference type="InterPro" id="IPR038330">
    <property type="entry name" value="TspO/MBR-related_sf"/>
</dbReference>
<keyword evidence="3 6" id="KW-0812">Transmembrane</keyword>
<evidence type="ECO:0000256" key="1">
    <source>
        <dbReference type="ARBA" id="ARBA00004141"/>
    </source>
</evidence>
<feature type="transmembrane region" description="Helical" evidence="6">
    <location>
        <begin position="46"/>
        <end position="64"/>
    </location>
</feature>